<gene>
    <name evidence="1" type="ORF">CJ030_MR1G017999</name>
</gene>
<comment type="caution">
    <text evidence="1">The sequence shown here is derived from an EMBL/GenBank/DDBJ whole genome shotgun (WGS) entry which is preliminary data.</text>
</comment>
<proteinExistence type="predicted"/>
<evidence type="ECO:0000313" key="1">
    <source>
        <dbReference type="EMBL" id="KAB1225122.1"/>
    </source>
</evidence>
<dbReference type="Proteomes" id="UP000516437">
    <property type="component" value="Chromosome 1"/>
</dbReference>
<name>A0A6A1WIL4_9ROSI</name>
<dbReference type="AlphaFoldDB" id="A0A6A1WIL4"/>
<keyword evidence="2" id="KW-1185">Reference proteome</keyword>
<dbReference type="OrthoDB" id="1749309at2759"/>
<protein>
    <submittedName>
        <fullName evidence="1">Uncharacterized protein</fullName>
    </submittedName>
</protein>
<reference evidence="1 2" key="1">
    <citation type="journal article" date="2019" name="Plant Biotechnol. J.">
        <title>The red bayberry genome and genetic basis of sex determination.</title>
        <authorList>
            <person name="Jia H.M."/>
            <person name="Jia H.J."/>
            <person name="Cai Q.L."/>
            <person name="Wang Y."/>
            <person name="Zhao H.B."/>
            <person name="Yang W.F."/>
            <person name="Wang G.Y."/>
            <person name="Li Y.H."/>
            <person name="Zhan D.L."/>
            <person name="Shen Y.T."/>
            <person name="Niu Q.F."/>
            <person name="Chang L."/>
            <person name="Qiu J."/>
            <person name="Zhao L."/>
            <person name="Xie H.B."/>
            <person name="Fu W.Y."/>
            <person name="Jin J."/>
            <person name="Li X.W."/>
            <person name="Jiao Y."/>
            <person name="Zhou C.C."/>
            <person name="Tu T."/>
            <person name="Chai C.Y."/>
            <person name="Gao J.L."/>
            <person name="Fan L.J."/>
            <person name="van de Weg E."/>
            <person name="Wang J.Y."/>
            <person name="Gao Z.S."/>
        </authorList>
    </citation>
    <scope>NUCLEOTIDE SEQUENCE [LARGE SCALE GENOMIC DNA]</scope>
    <source>
        <tissue evidence="1">Leaves</tissue>
    </source>
</reference>
<accession>A0A6A1WIL4</accession>
<dbReference type="EMBL" id="RXIC02000019">
    <property type="protein sequence ID" value="KAB1225122.1"/>
    <property type="molecule type" value="Genomic_DNA"/>
</dbReference>
<sequence length="116" mass="13026">MGIRRFDKPRKNNHRLVLTLKRPALPNIDAKKTLYLQAPLLGWASLDAPTPNKLLVGIVELSLEKSKVGTLDKRVDKAGYVLGGGDCRVADYWVILMRSQGSDSHQSWEVESVDWL</sequence>
<organism evidence="1 2">
    <name type="scientific">Morella rubra</name>
    <name type="common">Chinese bayberry</name>
    <dbReference type="NCBI Taxonomy" id="262757"/>
    <lineage>
        <taxon>Eukaryota</taxon>
        <taxon>Viridiplantae</taxon>
        <taxon>Streptophyta</taxon>
        <taxon>Embryophyta</taxon>
        <taxon>Tracheophyta</taxon>
        <taxon>Spermatophyta</taxon>
        <taxon>Magnoliopsida</taxon>
        <taxon>eudicotyledons</taxon>
        <taxon>Gunneridae</taxon>
        <taxon>Pentapetalae</taxon>
        <taxon>rosids</taxon>
        <taxon>fabids</taxon>
        <taxon>Fagales</taxon>
        <taxon>Myricaceae</taxon>
        <taxon>Morella</taxon>
    </lineage>
</organism>
<evidence type="ECO:0000313" key="2">
    <source>
        <dbReference type="Proteomes" id="UP000516437"/>
    </source>
</evidence>